<dbReference type="OrthoDB" id="3801254at2759"/>
<evidence type="ECO:0000313" key="2">
    <source>
        <dbReference type="EMBL" id="KXG53232.1"/>
    </source>
</evidence>
<dbReference type="SUPFAM" id="SSF52540">
    <property type="entry name" value="P-loop containing nucleoside triphosphate hydrolases"/>
    <property type="match status" value="1"/>
</dbReference>
<accession>A0A135LW86</accession>
<evidence type="ECO:0000313" key="3">
    <source>
        <dbReference type="Proteomes" id="UP000070168"/>
    </source>
</evidence>
<keyword evidence="3" id="KW-1185">Reference proteome</keyword>
<reference evidence="2 3" key="1">
    <citation type="journal article" date="2016" name="BMC Genomics">
        <title>Genome sequencing and secondary metabolism of the postharvest pathogen Penicillium griseofulvum.</title>
        <authorList>
            <person name="Banani H."/>
            <person name="Marcet-Houben M."/>
            <person name="Ballester A.R."/>
            <person name="Abbruscato P."/>
            <person name="Gonzalez-Candelas L."/>
            <person name="Gabaldon T."/>
            <person name="Spadaro D."/>
        </authorList>
    </citation>
    <scope>NUCLEOTIDE SEQUENCE [LARGE SCALE GENOMIC DNA]</scope>
    <source>
        <strain evidence="2 3">PG3</strain>
    </source>
</reference>
<gene>
    <name evidence="2" type="ORF">PGRI_002820</name>
</gene>
<dbReference type="Pfam" id="PF00271">
    <property type="entry name" value="Helicase_C"/>
    <property type="match status" value="1"/>
</dbReference>
<dbReference type="EMBL" id="LHQR01000014">
    <property type="protein sequence ID" value="KXG53232.1"/>
    <property type="molecule type" value="Genomic_DNA"/>
</dbReference>
<dbReference type="InterPro" id="IPR027417">
    <property type="entry name" value="P-loop_NTPase"/>
</dbReference>
<dbReference type="PROSITE" id="PS51194">
    <property type="entry name" value="HELICASE_CTER"/>
    <property type="match status" value="1"/>
</dbReference>
<proteinExistence type="predicted"/>
<comment type="caution">
    <text evidence="2">The sequence shown here is derived from an EMBL/GenBank/DDBJ whole genome shotgun (WGS) entry which is preliminary data.</text>
</comment>
<organism evidence="2 3">
    <name type="scientific">Penicillium patulum</name>
    <name type="common">Penicillium griseofulvum</name>
    <dbReference type="NCBI Taxonomy" id="5078"/>
    <lineage>
        <taxon>Eukaryota</taxon>
        <taxon>Fungi</taxon>
        <taxon>Dikarya</taxon>
        <taxon>Ascomycota</taxon>
        <taxon>Pezizomycotina</taxon>
        <taxon>Eurotiomycetes</taxon>
        <taxon>Eurotiomycetidae</taxon>
        <taxon>Eurotiales</taxon>
        <taxon>Aspergillaceae</taxon>
        <taxon>Penicillium</taxon>
    </lineage>
</organism>
<feature type="domain" description="Helicase C-terminal" evidence="1">
    <location>
        <begin position="1"/>
        <end position="115"/>
    </location>
</feature>
<dbReference type="Gene3D" id="3.40.50.300">
    <property type="entry name" value="P-loop containing nucleotide triphosphate hydrolases"/>
    <property type="match status" value="1"/>
</dbReference>
<name>A0A135LW86_PENPA</name>
<dbReference type="GeneID" id="63703295"/>
<dbReference type="AlphaFoldDB" id="A0A135LW86"/>
<dbReference type="InterPro" id="IPR001650">
    <property type="entry name" value="Helicase_C-like"/>
</dbReference>
<dbReference type="Proteomes" id="UP000070168">
    <property type="component" value="Unassembled WGS sequence"/>
</dbReference>
<protein>
    <recommendedName>
        <fullName evidence="1">Helicase C-terminal domain-containing protein</fullName>
    </recommendedName>
</protein>
<dbReference type="STRING" id="5078.A0A135LW86"/>
<dbReference type="RefSeq" id="XP_040651767.1">
    <property type="nucleotide sequence ID" value="XM_040787995.1"/>
</dbReference>
<evidence type="ECO:0000259" key="1">
    <source>
        <dbReference type="PROSITE" id="PS51194"/>
    </source>
</evidence>
<sequence>MHSGLNEEQRVNLVRDFNNPASGIKVLIITYNIGSVCLNLHEACVLVILSTPGRSWDNEAQAFGRCLRASLQLAINARDPAIESLLLKLLRKLQVELDEFRKSDRARDLMKEKVAIDREYEEELDRFLALKDLQKRVA</sequence>